<organism evidence="5">
    <name type="scientific">marine metagenome</name>
    <dbReference type="NCBI Taxonomy" id="408172"/>
    <lineage>
        <taxon>unclassified sequences</taxon>
        <taxon>metagenomes</taxon>
        <taxon>ecological metagenomes</taxon>
    </lineage>
</organism>
<dbReference type="PANTHER" id="PTHR35889">
    <property type="entry name" value="CYCLOINULO-OLIGOSACCHARIDE FRUCTANOTRANSFERASE-RELATED"/>
    <property type="match status" value="1"/>
</dbReference>
<sequence length="267" mass="30545">MRFYALIVSLVVAVQLTAGPVLFEKDIRPIFKAHCFQCHGEDGREKGDLDVRLMRLLLEGGEHGPAIVPGKPEKSLLYKKVLAGEMPKDQKKLDAKEIALIREWIAQGTKTARAELEDPDAALITEEERSFWAFQPITNPDVPKTTKNPVDAFLLRTLKTNRLGFSPQADKRTLIRRATFDLTGLPPTPEEIKKFIEDKSPGAYDQLLVRLLASPQYGERWGRHWLDVAGYADSEGYNESDIERAWAWRYRDYVVQAFNDDMPWNRF</sequence>
<accession>A0A382NV37</accession>
<protein>
    <recommendedName>
        <fullName evidence="4">Cytochrome c domain-containing protein</fullName>
    </recommendedName>
</protein>
<dbReference type="SUPFAM" id="SSF46626">
    <property type="entry name" value="Cytochrome c"/>
    <property type="match status" value="1"/>
</dbReference>
<reference evidence="5" key="1">
    <citation type="submission" date="2018-05" db="EMBL/GenBank/DDBJ databases">
        <authorList>
            <person name="Lanie J.A."/>
            <person name="Ng W.-L."/>
            <person name="Kazmierczak K.M."/>
            <person name="Andrzejewski T.M."/>
            <person name="Davidsen T.M."/>
            <person name="Wayne K.J."/>
            <person name="Tettelin H."/>
            <person name="Glass J.I."/>
            <person name="Rusch D."/>
            <person name="Podicherti R."/>
            <person name="Tsui H.-C.T."/>
            <person name="Winkler M.E."/>
        </authorList>
    </citation>
    <scope>NUCLEOTIDE SEQUENCE</scope>
</reference>
<evidence type="ECO:0000256" key="1">
    <source>
        <dbReference type="ARBA" id="ARBA00022617"/>
    </source>
</evidence>
<keyword evidence="1" id="KW-0349">Heme</keyword>
<dbReference type="GO" id="GO:0020037">
    <property type="term" value="F:heme binding"/>
    <property type="evidence" value="ECO:0007669"/>
    <property type="project" value="InterPro"/>
</dbReference>
<dbReference type="InterPro" id="IPR011429">
    <property type="entry name" value="Cyt_c_Planctomycete-type"/>
</dbReference>
<evidence type="ECO:0000313" key="5">
    <source>
        <dbReference type="EMBL" id="SVC65044.1"/>
    </source>
</evidence>
<evidence type="ECO:0000256" key="2">
    <source>
        <dbReference type="ARBA" id="ARBA00022723"/>
    </source>
</evidence>
<keyword evidence="3" id="KW-0408">Iron</keyword>
<dbReference type="Pfam" id="PF07635">
    <property type="entry name" value="PSCyt1"/>
    <property type="match status" value="1"/>
</dbReference>
<dbReference type="InterPro" id="IPR011444">
    <property type="entry name" value="DUF1549"/>
</dbReference>
<dbReference type="GO" id="GO:0009055">
    <property type="term" value="F:electron transfer activity"/>
    <property type="evidence" value="ECO:0007669"/>
    <property type="project" value="InterPro"/>
</dbReference>
<dbReference type="PROSITE" id="PS51007">
    <property type="entry name" value="CYTC"/>
    <property type="match status" value="1"/>
</dbReference>
<dbReference type="GO" id="GO:0046872">
    <property type="term" value="F:metal ion binding"/>
    <property type="evidence" value="ECO:0007669"/>
    <property type="project" value="UniProtKB-KW"/>
</dbReference>
<dbReference type="Pfam" id="PF07583">
    <property type="entry name" value="PSCyt2"/>
    <property type="match status" value="1"/>
</dbReference>
<proteinExistence type="predicted"/>
<dbReference type="EMBL" id="UINC01102998">
    <property type="protein sequence ID" value="SVC65044.1"/>
    <property type="molecule type" value="Genomic_DNA"/>
</dbReference>
<dbReference type="InterPro" id="IPR036909">
    <property type="entry name" value="Cyt_c-like_dom_sf"/>
</dbReference>
<dbReference type="Gene3D" id="1.10.760.10">
    <property type="entry name" value="Cytochrome c-like domain"/>
    <property type="match status" value="1"/>
</dbReference>
<gene>
    <name evidence="5" type="ORF">METZ01_LOCUS317898</name>
</gene>
<keyword evidence="2" id="KW-0479">Metal-binding</keyword>
<evidence type="ECO:0000259" key="4">
    <source>
        <dbReference type="PROSITE" id="PS51007"/>
    </source>
</evidence>
<dbReference type="AlphaFoldDB" id="A0A382NV37"/>
<feature type="non-terminal residue" evidence="5">
    <location>
        <position position="267"/>
    </location>
</feature>
<feature type="domain" description="Cytochrome c" evidence="4">
    <location>
        <begin position="14"/>
        <end position="215"/>
    </location>
</feature>
<dbReference type="PANTHER" id="PTHR35889:SF3">
    <property type="entry name" value="F-BOX DOMAIN-CONTAINING PROTEIN"/>
    <property type="match status" value="1"/>
</dbReference>
<name>A0A382NV37_9ZZZZ</name>
<dbReference type="InterPro" id="IPR009056">
    <property type="entry name" value="Cyt_c-like_dom"/>
</dbReference>
<evidence type="ECO:0000256" key="3">
    <source>
        <dbReference type="ARBA" id="ARBA00023004"/>
    </source>
</evidence>